<dbReference type="RefSeq" id="XP_003290361.1">
    <property type="nucleotide sequence ID" value="XM_003290313.1"/>
</dbReference>
<name>F0ZSG2_DICPU</name>
<dbReference type="Proteomes" id="UP000001064">
    <property type="component" value="Unassembled WGS sequence"/>
</dbReference>
<gene>
    <name evidence="1" type="ORF">DICPUDRAFT_81090</name>
</gene>
<dbReference type="OMA" id="KPNTHIN"/>
<dbReference type="GeneID" id="10504706"/>
<accession>F0ZSG2</accession>
<reference evidence="2" key="1">
    <citation type="journal article" date="2011" name="Genome Biol.">
        <title>Comparative genomics of the social amoebae Dictyostelium discoideum and Dictyostelium purpureum.</title>
        <authorList>
            <consortium name="US DOE Joint Genome Institute (JGI-PGF)"/>
            <person name="Sucgang R."/>
            <person name="Kuo A."/>
            <person name="Tian X."/>
            <person name="Salerno W."/>
            <person name="Parikh A."/>
            <person name="Feasley C.L."/>
            <person name="Dalin E."/>
            <person name="Tu H."/>
            <person name="Huang E."/>
            <person name="Barry K."/>
            <person name="Lindquist E."/>
            <person name="Shapiro H."/>
            <person name="Bruce D."/>
            <person name="Schmutz J."/>
            <person name="Salamov A."/>
            <person name="Fey P."/>
            <person name="Gaudet P."/>
            <person name="Anjard C."/>
            <person name="Babu M.M."/>
            <person name="Basu S."/>
            <person name="Bushmanova Y."/>
            <person name="van der Wel H."/>
            <person name="Katoh-Kurasawa M."/>
            <person name="Dinh C."/>
            <person name="Coutinho P.M."/>
            <person name="Saito T."/>
            <person name="Elias M."/>
            <person name="Schaap P."/>
            <person name="Kay R.R."/>
            <person name="Henrissat B."/>
            <person name="Eichinger L."/>
            <person name="Rivero F."/>
            <person name="Putnam N.H."/>
            <person name="West C.M."/>
            <person name="Loomis W.F."/>
            <person name="Chisholm R.L."/>
            <person name="Shaulsky G."/>
            <person name="Strassmann J.E."/>
            <person name="Queller D.C."/>
            <person name="Kuspa A."/>
            <person name="Grigoriev I.V."/>
        </authorList>
    </citation>
    <scope>NUCLEOTIDE SEQUENCE [LARGE SCALE GENOMIC DNA]</scope>
    <source>
        <strain evidence="2">QSDP1</strain>
    </source>
</reference>
<keyword evidence="2" id="KW-1185">Reference proteome</keyword>
<dbReference type="eggNOG" id="ENOG502RI7H">
    <property type="taxonomic scope" value="Eukaryota"/>
</dbReference>
<dbReference type="AlphaFoldDB" id="F0ZSG2"/>
<dbReference type="EMBL" id="GL871157">
    <property type="protein sequence ID" value="EGC33124.1"/>
    <property type="molecule type" value="Genomic_DNA"/>
</dbReference>
<dbReference type="VEuPathDB" id="AmoebaDB:DICPUDRAFT_81090"/>
<protein>
    <submittedName>
        <fullName evidence="1">Uncharacterized protein</fullName>
    </submittedName>
</protein>
<evidence type="ECO:0000313" key="1">
    <source>
        <dbReference type="EMBL" id="EGC33124.1"/>
    </source>
</evidence>
<proteinExistence type="predicted"/>
<organism evidence="1 2">
    <name type="scientific">Dictyostelium purpureum</name>
    <name type="common">Slime mold</name>
    <dbReference type="NCBI Taxonomy" id="5786"/>
    <lineage>
        <taxon>Eukaryota</taxon>
        <taxon>Amoebozoa</taxon>
        <taxon>Evosea</taxon>
        <taxon>Eumycetozoa</taxon>
        <taxon>Dictyostelia</taxon>
        <taxon>Dictyosteliales</taxon>
        <taxon>Dictyosteliaceae</taxon>
        <taxon>Dictyostelium</taxon>
    </lineage>
</organism>
<dbReference type="KEGG" id="dpp:DICPUDRAFT_81090"/>
<evidence type="ECO:0000313" key="2">
    <source>
        <dbReference type="Proteomes" id="UP000001064"/>
    </source>
</evidence>
<dbReference type="InParanoid" id="F0ZSG2"/>
<sequence>MISINQLNQLNKLNKIIIIRNYSILSKKNITNSVRKNEENDYVKTKPNTHINHFNNNAITSPPKPKKQLFSSIQFKLDENDEPYEVPENSRVITTDDILIDPRSSLEYLFRADEDQDQDGEAETTPMNMAEEYICRLLIEETKKDAAEDEFFFQQITALPEWNDYNDHILREVKKLELEEFYNPLPENKRLTNYYEKERIKRVNEIRKIHLIPVREAINRRYKELEKELDLVIEKKILVTMKNTKLTREQLKEHKDFKYLFDENYDPKHEIFTDKDDLDIILEEINGPLDSVPSVIKSIVQASKENFEKDMKFRNQRLLLEASQNNDNFNDYEAEELLIKNKPQQQAQQHQQKYQINDTKIETTTPPQQEKPKLSFSDIINDKSIKSNNKNNYLNNEEVFDLKSILNSMGKKV</sequence>
<dbReference type="OrthoDB" id="21528at2759"/>